<feature type="signal peptide" evidence="1">
    <location>
        <begin position="1"/>
        <end position="18"/>
    </location>
</feature>
<keyword evidence="3" id="KW-1185">Reference proteome</keyword>
<dbReference type="Proteomes" id="UP001412239">
    <property type="component" value="Unassembled WGS sequence"/>
</dbReference>
<accession>A0A292Q8L0</accession>
<proteinExistence type="predicted"/>
<dbReference type="AlphaFoldDB" id="A0A292Q8L0"/>
<evidence type="ECO:0000313" key="3">
    <source>
        <dbReference type="Proteomes" id="UP001412239"/>
    </source>
</evidence>
<name>A0A292Q8L0_9PEZI</name>
<dbReference type="EMBL" id="LN890952">
    <property type="protein sequence ID" value="CUS15037.1"/>
    <property type="molecule type" value="Genomic_DNA"/>
</dbReference>
<sequence>MKFQLFAVFAILLALTLSAPVSQSESPPRSNPVCSTTQGALIEDCREALTKIPMQWPRICPAIVITSFDAATVRTCRIRTWDTASAHCLEGEAIVLAVNMITSWCTRGATRVVGKNSLPWGSDKTGVEIVWVQDTVP</sequence>
<evidence type="ECO:0000256" key="1">
    <source>
        <dbReference type="SAM" id="SignalP"/>
    </source>
</evidence>
<reference evidence="2" key="1">
    <citation type="submission" date="2015-10" db="EMBL/GenBank/DDBJ databases">
        <authorList>
            <person name="Regsiter A."/>
            <person name="william w."/>
        </authorList>
    </citation>
    <scope>NUCLEOTIDE SEQUENCE</scope>
    <source>
        <strain evidence="2">Montdore</strain>
    </source>
</reference>
<protein>
    <submittedName>
        <fullName evidence="2">Uncharacterized protein</fullName>
    </submittedName>
</protein>
<gene>
    <name evidence="2" type="ORF">GSTUAT00000841001</name>
</gene>
<feature type="chain" id="PRO_5012764838" evidence="1">
    <location>
        <begin position="19"/>
        <end position="137"/>
    </location>
</feature>
<evidence type="ECO:0000313" key="2">
    <source>
        <dbReference type="EMBL" id="CUS15037.1"/>
    </source>
</evidence>
<organism evidence="2 3">
    <name type="scientific">Tuber aestivum</name>
    <name type="common">summer truffle</name>
    <dbReference type="NCBI Taxonomy" id="59557"/>
    <lineage>
        <taxon>Eukaryota</taxon>
        <taxon>Fungi</taxon>
        <taxon>Dikarya</taxon>
        <taxon>Ascomycota</taxon>
        <taxon>Pezizomycotina</taxon>
        <taxon>Pezizomycetes</taxon>
        <taxon>Pezizales</taxon>
        <taxon>Tuberaceae</taxon>
        <taxon>Tuber</taxon>
    </lineage>
</organism>
<keyword evidence="1" id="KW-0732">Signal</keyword>